<reference evidence="6 7" key="1">
    <citation type="journal article" date="2016" name="Proc. Natl. Acad. Sci. U.S.A.">
        <title>Comparative genomics of biotechnologically important yeasts.</title>
        <authorList>
            <person name="Riley R."/>
            <person name="Haridas S."/>
            <person name="Wolfe K.H."/>
            <person name="Lopes M.R."/>
            <person name="Hittinger C.T."/>
            <person name="Goeker M."/>
            <person name="Salamov A.A."/>
            <person name="Wisecaver J.H."/>
            <person name="Long T.M."/>
            <person name="Calvey C.H."/>
            <person name="Aerts A.L."/>
            <person name="Barry K.W."/>
            <person name="Choi C."/>
            <person name="Clum A."/>
            <person name="Coughlan A.Y."/>
            <person name="Deshpande S."/>
            <person name="Douglass A.P."/>
            <person name="Hanson S.J."/>
            <person name="Klenk H.-P."/>
            <person name="LaButti K.M."/>
            <person name="Lapidus A."/>
            <person name="Lindquist E.A."/>
            <person name="Lipzen A.M."/>
            <person name="Meier-Kolthoff J.P."/>
            <person name="Ohm R.A."/>
            <person name="Otillar R.P."/>
            <person name="Pangilinan J.L."/>
            <person name="Peng Y."/>
            <person name="Rokas A."/>
            <person name="Rosa C.A."/>
            <person name="Scheuner C."/>
            <person name="Sibirny A.A."/>
            <person name="Slot J.C."/>
            <person name="Stielow J.B."/>
            <person name="Sun H."/>
            <person name="Kurtzman C.P."/>
            <person name="Blackwell M."/>
            <person name="Grigoriev I.V."/>
            <person name="Jeffries T.W."/>
        </authorList>
    </citation>
    <scope>NUCLEOTIDE SEQUENCE [LARGE SCALE GENOMIC DNA]</scope>
    <source>
        <strain evidence="7">ATCC 58044 / CBS 1984 / NCYC 433 / NRRL Y-366-8</strain>
    </source>
</reference>
<feature type="chain" id="PRO_5009133628" description="triacylglycerol lipase" evidence="4">
    <location>
        <begin position="21"/>
        <end position="315"/>
    </location>
</feature>
<dbReference type="InterPro" id="IPR002921">
    <property type="entry name" value="Fungal_lipase-type"/>
</dbReference>
<evidence type="ECO:0000256" key="3">
    <source>
        <dbReference type="ARBA" id="ARBA00022801"/>
    </source>
</evidence>
<keyword evidence="2 4" id="KW-0732">Signal</keyword>
<dbReference type="Gene3D" id="3.40.50.1820">
    <property type="entry name" value="alpha/beta hydrolase"/>
    <property type="match status" value="1"/>
</dbReference>
<gene>
    <name evidence="6" type="ORF">WICANDRAFT_63174</name>
</gene>
<dbReference type="CDD" id="cd00519">
    <property type="entry name" value="Lipase_3"/>
    <property type="match status" value="1"/>
</dbReference>
<dbReference type="SUPFAM" id="SSF53474">
    <property type="entry name" value="alpha/beta-Hydrolases"/>
    <property type="match status" value="1"/>
</dbReference>
<feature type="signal peptide" evidence="4">
    <location>
        <begin position="1"/>
        <end position="20"/>
    </location>
</feature>
<feature type="domain" description="Fungal lipase-type" evidence="5">
    <location>
        <begin position="102"/>
        <end position="241"/>
    </location>
</feature>
<keyword evidence="3" id="KW-0378">Hydrolase</keyword>
<proteinExistence type="predicted"/>
<name>A0A1E3P172_WICAA</name>
<dbReference type="InterPro" id="IPR029058">
    <property type="entry name" value="AB_hydrolase_fold"/>
</dbReference>
<evidence type="ECO:0000313" key="6">
    <source>
        <dbReference type="EMBL" id="ODQ58667.1"/>
    </source>
</evidence>
<dbReference type="OrthoDB" id="438440at2759"/>
<dbReference type="Pfam" id="PF01764">
    <property type="entry name" value="Lipase_3"/>
    <property type="match status" value="1"/>
</dbReference>
<dbReference type="RefSeq" id="XP_019037874.1">
    <property type="nucleotide sequence ID" value="XM_019183501.1"/>
</dbReference>
<evidence type="ECO:0000313" key="7">
    <source>
        <dbReference type="Proteomes" id="UP000094112"/>
    </source>
</evidence>
<organism evidence="6 7">
    <name type="scientific">Wickerhamomyces anomalus (strain ATCC 58044 / CBS 1984 / NCYC 433 / NRRL Y-366-8)</name>
    <name type="common">Yeast</name>
    <name type="synonym">Hansenula anomala</name>
    <dbReference type="NCBI Taxonomy" id="683960"/>
    <lineage>
        <taxon>Eukaryota</taxon>
        <taxon>Fungi</taxon>
        <taxon>Dikarya</taxon>
        <taxon>Ascomycota</taxon>
        <taxon>Saccharomycotina</taxon>
        <taxon>Saccharomycetes</taxon>
        <taxon>Phaffomycetales</taxon>
        <taxon>Wickerhamomycetaceae</taxon>
        <taxon>Wickerhamomyces</taxon>
    </lineage>
</organism>
<evidence type="ECO:0000256" key="1">
    <source>
        <dbReference type="ARBA" id="ARBA00013279"/>
    </source>
</evidence>
<dbReference type="EC" id="3.1.1.3" evidence="1"/>
<dbReference type="PANTHER" id="PTHR46640">
    <property type="entry name" value="TRIACYLGLYCEROL LIPASE, PUTATIVE (AFU_ORTHOLOGUE AFUA_6G06510)-RELATED"/>
    <property type="match status" value="1"/>
</dbReference>
<evidence type="ECO:0000256" key="4">
    <source>
        <dbReference type="SAM" id="SignalP"/>
    </source>
</evidence>
<sequence length="315" mass="35747">MVLISTITICLTHFLPLVLSFQLISQSLYDDLVAYAHLMDIAYCISHISKIQPPFQCDNDCSDFPQTQVIQQWTSDEFTLSSSNFPTTGYLAINHDMKLIILGLRGTRSFKDTIIDINTDMLLLNDVCVGCKIHKGFYYSFLKTWNIISIELVNLINQYPDYKILIMGHSLGGAIALLLGMKTLEFNKTLLVITMGQPKIGNLVLTRHLDQLFGINTDQFNLDGKLIRVTHKNDPVVKLPISDNYFIFDRYSHCSNEVFIDEEYNHGALPDLNNILLCDGAEDIQCSYGMSFTRDNTEHLDYFRTMGKCGVSLIT</sequence>
<dbReference type="GO" id="GO:0004806">
    <property type="term" value="F:triacylglycerol lipase activity"/>
    <property type="evidence" value="ECO:0007669"/>
    <property type="project" value="UniProtKB-EC"/>
</dbReference>
<evidence type="ECO:0000256" key="2">
    <source>
        <dbReference type="ARBA" id="ARBA00022729"/>
    </source>
</evidence>
<dbReference type="Proteomes" id="UP000094112">
    <property type="component" value="Unassembled WGS sequence"/>
</dbReference>
<protein>
    <recommendedName>
        <fullName evidence="1">triacylglycerol lipase</fullName>
        <ecNumber evidence="1">3.1.1.3</ecNumber>
    </recommendedName>
</protein>
<dbReference type="PANTHER" id="PTHR46640:SF1">
    <property type="entry name" value="FUNGAL LIPASE-LIKE DOMAIN-CONTAINING PROTEIN-RELATED"/>
    <property type="match status" value="1"/>
</dbReference>
<dbReference type="GeneID" id="30200747"/>
<dbReference type="InterPro" id="IPR051299">
    <property type="entry name" value="AB_hydrolase_lip/est"/>
</dbReference>
<accession>A0A1E3P172</accession>
<dbReference type="GO" id="GO:0006629">
    <property type="term" value="P:lipid metabolic process"/>
    <property type="evidence" value="ECO:0007669"/>
    <property type="project" value="InterPro"/>
</dbReference>
<dbReference type="EMBL" id="KV454211">
    <property type="protein sequence ID" value="ODQ58667.1"/>
    <property type="molecule type" value="Genomic_DNA"/>
</dbReference>
<evidence type="ECO:0000259" key="5">
    <source>
        <dbReference type="Pfam" id="PF01764"/>
    </source>
</evidence>
<dbReference type="AlphaFoldDB" id="A0A1E3P172"/>
<keyword evidence="7" id="KW-1185">Reference proteome</keyword>